<evidence type="ECO:0000313" key="1">
    <source>
        <dbReference type="Proteomes" id="UP001732780"/>
    </source>
</evidence>
<dbReference type="Proteomes" id="UP001732780">
    <property type="component" value="Chromosome 10"/>
</dbReference>
<proteinExistence type="predicted"/>
<organism evidence="1 2">
    <name type="scientific">Camelus bactrianus</name>
    <name type="common">Bactrian camel</name>
    <dbReference type="NCBI Taxonomy" id="9837"/>
    <lineage>
        <taxon>Eukaryota</taxon>
        <taxon>Metazoa</taxon>
        <taxon>Chordata</taxon>
        <taxon>Craniata</taxon>
        <taxon>Vertebrata</taxon>
        <taxon>Euteleostomi</taxon>
        <taxon>Mammalia</taxon>
        <taxon>Eutheria</taxon>
        <taxon>Laurasiatheria</taxon>
        <taxon>Artiodactyla</taxon>
        <taxon>Tylopoda</taxon>
        <taxon>Camelidae</taxon>
        <taxon>Camelus</taxon>
    </lineage>
</organism>
<name>A0AC58R3R0_CAMBA</name>
<protein>
    <submittedName>
        <fullName evidence="2">Uncharacterized protein LOC141578989</fullName>
    </submittedName>
</protein>
<dbReference type="RefSeq" id="XP_074229179.1">
    <property type="nucleotide sequence ID" value="XM_074373078.1"/>
</dbReference>
<evidence type="ECO:0000313" key="2">
    <source>
        <dbReference type="RefSeq" id="XP_074229179.1"/>
    </source>
</evidence>
<accession>A0AC58R3R0</accession>
<gene>
    <name evidence="2" type="primary">LOC141578989</name>
</gene>
<keyword evidence="1" id="KW-1185">Reference proteome</keyword>
<reference evidence="2" key="1">
    <citation type="submission" date="2025-08" db="UniProtKB">
        <authorList>
            <consortium name="RefSeq"/>
        </authorList>
    </citation>
    <scope>IDENTIFICATION</scope>
    <source>
        <tissue evidence="2">Blood</tissue>
    </source>
</reference>
<sequence>MARTWGGRGGSARPARIAAASRAPSLLAPTLEAPPEGRKGLLSGTAAPGPPPFPSDTSRDWSLGVASQLQRAATVTSRPQAGPLGARAAGGRALLPRGCPGRARAPPAVRARARAPSGPAATGAASCPAGRRPGREPGPPMTKRAGAGESATAATQRARAGRDERGHFRLEGGKSITLGPQAHRFPLGKCYANKSRLLLLKWRCPSPEPAHCRSDTSYSDLKLPFGTLGPKERKEGEKERRKEKEEGGRGRKNKFKKKKEREKTQI</sequence>